<reference evidence="2" key="1">
    <citation type="submission" date="2013-10" db="EMBL/GenBank/DDBJ databases">
        <title>Genomic analysis of the causative agents of coccidiosis in chickens.</title>
        <authorList>
            <person name="Reid A.J."/>
            <person name="Blake D."/>
            <person name="Billington K."/>
            <person name="Browne H."/>
            <person name="Dunn M."/>
            <person name="Hung S."/>
            <person name="Kawahara F."/>
            <person name="Miranda-Saavedra D."/>
            <person name="Mourier T."/>
            <person name="Nagra H."/>
            <person name="Otto T.D."/>
            <person name="Rawlings N."/>
            <person name="Sanchez A."/>
            <person name="Sanders M."/>
            <person name="Subramaniam C."/>
            <person name="Tay Y."/>
            <person name="Dear P."/>
            <person name="Doerig C."/>
            <person name="Gruber A."/>
            <person name="Parkinson J."/>
            <person name="Shirley M."/>
            <person name="Wan K.L."/>
            <person name="Berriman M."/>
            <person name="Tomley F."/>
            <person name="Pain A."/>
        </authorList>
    </citation>
    <scope>NUCLEOTIDE SEQUENCE [LARGE SCALE GENOMIC DNA]</scope>
    <source>
        <strain evidence="2">Houghton</strain>
    </source>
</reference>
<dbReference type="Proteomes" id="UP000030754">
    <property type="component" value="Unassembled WGS sequence"/>
</dbReference>
<evidence type="ECO:0000313" key="3">
    <source>
        <dbReference type="Proteomes" id="UP000030754"/>
    </source>
</evidence>
<dbReference type="GeneID" id="25474513"/>
<reference evidence="2" key="2">
    <citation type="submission" date="2013-10" db="EMBL/GenBank/DDBJ databases">
        <authorList>
            <person name="Aslett M."/>
        </authorList>
    </citation>
    <scope>NUCLEOTIDE SEQUENCE [LARGE SCALE GENOMIC DNA]</scope>
    <source>
        <strain evidence="2">Houghton</strain>
    </source>
</reference>
<name>U6MZC1_9EIME</name>
<dbReference type="AlphaFoldDB" id="U6MZC1"/>
<gene>
    <name evidence="2" type="ORF">ENH_00043560</name>
</gene>
<keyword evidence="3" id="KW-1185">Reference proteome</keyword>
<feature type="signal peptide" evidence="1">
    <location>
        <begin position="1"/>
        <end position="24"/>
    </location>
</feature>
<evidence type="ECO:0000256" key="1">
    <source>
        <dbReference type="SAM" id="SignalP"/>
    </source>
</evidence>
<accession>U6MZC1</accession>
<protein>
    <submittedName>
        <fullName evidence="2">Uncharacterized protein</fullName>
    </submittedName>
</protein>
<evidence type="ECO:0000313" key="2">
    <source>
        <dbReference type="EMBL" id="CDJ67864.1"/>
    </source>
</evidence>
<feature type="chain" id="PRO_5004674158" evidence="1">
    <location>
        <begin position="25"/>
        <end position="63"/>
    </location>
</feature>
<proteinExistence type="predicted"/>
<sequence length="63" mass="6879">MLQVKELQLLKFVLPLLMLQLMQHHPPFPFASSAIPAGAASVRAGEEGAAHDAFPRRSLWSLG</sequence>
<keyword evidence="1" id="KW-0732">Signal</keyword>
<dbReference type="RefSeq" id="XP_013436331.1">
    <property type="nucleotide sequence ID" value="XM_013580877.1"/>
</dbReference>
<dbReference type="VEuPathDB" id="ToxoDB:ENH_00043560"/>
<dbReference type="EMBL" id="HG725001">
    <property type="protein sequence ID" value="CDJ67864.1"/>
    <property type="molecule type" value="Genomic_DNA"/>
</dbReference>
<organism evidence="2 3">
    <name type="scientific">Eimeria necatrix</name>
    <dbReference type="NCBI Taxonomy" id="51315"/>
    <lineage>
        <taxon>Eukaryota</taxon>
        <taxon>Sar</taxon>
        <taxon>Alveolata</taxon>
        <taxon>Apicomplexa</taxon>
        <taxon>Conoidasida</taxon>
        <taxon>Coccidia</taxon>
        <taxon>Eucoccidiorida</taxon>
        <taxon>Eimeriorina</taxon>
        <taxon>Eimeriidae</taxon>
        <taxon>Eimeria</taxon>
    </lineage>
</organism>